<evidence type="ECO:0000313" key="3">
    <source>
        <dbReference type="EMBL" id="PKL72503.1"/>
    </source>
</evidence>
<accession>A0A2N1UNS6</accession>
<dbReference type="GO" id="GO:0016887">
    <property type="term" value="F:ATP hydrolysis activity"/>
    <property type="evidence" value="ECO:0007669"/>
    <property type="project" value="InterPro"/>
</dbReference>
<reference evidence="3 4" key="1">
    <citation type="journal article" date="2017" name="ISME J.">
        <title>Potential for microbial H2 and metal transformations associated with novel bacteria and archaea in deep terrestrial subsurface sediments.</title>
        <authorList>
            <person name="Hernsdorf A.W."/>
            <person name="Amano Y."/>
            <person name="Miyakawa K."/>
            <person name="Ise K."/>
            <person name="Suzuki Y."/>
            <person name="Anantharaman K."/>
            <person name="Probst A."/>
            <person name="Burstein D."/>
            <person name="Thomas B.C."/>
            <person name="Banfield J.F."/>
        </authorList>
    </citation>
    <scope>NUCLEOTIDE SEQUENCE [LARGE SCALE GENOMIC DNA]</scope>
    <source>
        <strain evidence="3">HGW-Kuenenbacteria-1</strain>
    </source>
</reference>
<comment type="caution">
    <text evidence="3">The sequence shown here is derived from an EMBL/GenBank/DDBJ whole genome shotgun (WGS) entry which is preliminary data.</text>
</comment>
<protein>
    <recommendedName>
        <fullName evidence="2">Bacterial type II secretion system protein E domain-containing protein</fullName>
    </recommendedName>
</protein>
<dbReference type="Gene3D" id="3.40.50.300">
    <property type="entry name" value="P-loop containing nucleotide triphosphate hydrolases"/>
    <property type="match status" value="1"/>
</dbReference>
<dbReference type="PANTHER" id="PTHR30486">
    <property type="entry name" value="TWITCHING MOTILITY PROTEIN PILT"/>
    <property type="match status" value="1"/>
</dbReference>
<dbReference type="Pfam" id="PF00437">
    <property type="entry name" value="T2SSE"/>
    <property type="match status" value="1"/>
</dbReference>
<organism evidence="3 4">
    <name type="scientific">Candidatus Kuenenbacteria bacterium HGW-Kuenenbacteria-1</name>
    <dbReference type="NCBI Taxonomy" id="2013812"/>
    <lineage>
        <taxon>Bacteria</taxon>
        <taxon>Candidatus Kueneniibacteriota</taxon>
    </lineage>
</organism>
<dbReference type="AlphaFoldDB" id="A0A2N1UNS6"/>
<dbReference type="InterPro" id="IPR027417">
    <property type="entry name" value="P-loop_NTPase"/>
</dbReference>
<dbReference type="SUPFAM" id="SSF52540">
    <property type="entry name" value="P-loop containing nucleoside triphosphate hydrolases"/>
    <property type="match status" value="1"/>
</dbReference>
<evidence type="ECO:0000256" key="1">
    <source>
        <dbReference type="ARBA" id="ARBA00006611"/>
    </source>
</evidence>
<dbReference type="InterPro" id="IPR001482">
    <property type="entry name" value="T2SS/T4SS_dom"/>
</dbReference>
<evidence type="ECO:0000259" key="2">
    <source>
        <dbReference type="Pfam" id="PF00437"/>
    </source>
</evidence>
<sequence>MQTAQTIIFNKLLTTVVERRASDLHLTIGTPPALRIEGELIILEDQEILTPDFIKGVINSFLTLEQKEELEKNRQLIIAHSFDQKLRFKINIYYQKGFLGVTFRYISPIIKNFSDLGLPKSIENFLSLKKGLVVISGPFDSGKTTTLISIIETINKTQKKNIFTLEKPIEYIFINDKSIIEQREVEKDVNSFADGLDLIVNEDVDIVVVSQVNDKEIFSKIFKLIEGGRLIFIFLEAEQTYQAIEKIINFFPFEEKEKIQTILANNLAGVINQKLISSLKGNRLLAYEILLNNLSVKNLIEEGKLKQLNSVLQLSQAEGMISMDRCLSQLVRNALISLEEALRYAIDMENLKTMAQRIL</sequence>
<name>A0A2N1UNS6_9BACT</name>
<gene>
    <name evidence="3" type="ORF">CVV26_01280</name>
</gene>
<evidence type="ECO:0000313" key="4">
    <source>
        <dbReference type="Proteomes" id="UP000233414"/>
    </source>
</evidence>
<comment type="similarity">
    <text evidence="1">Belongs to the GSP E family.</text>
</comment>
<feature type="domain" description="Bacterial type II secretion system protein E" evidence="2">
    <location>
        <begin position="120"/>
        <end position="279"/>
    </location>
</feature>
<dbReference type="Proteomes" id="UP000233414">
    <property type="component" value="Unassembled WGS sequence"/>
</dbReference>
<proteinExistence type="inferred from homology"/>
<dbReference type="InterPro" id="IPR050921">
    <property type="entry name" value="T4SS_GSP_E_ATPase"/>
</dbReference>
<dbReference type="Gene3D" id="3.30.450.90">
    <property type="match status" value="1"/>
</dbReference>
<dbReference type="EMBL" id="PGYQ01000003">
    <property type="protein sequence ID" value="PKL72503.1"/>
    <property type="molecule type" value="Genomic_DNA"/>
</dbReference>